<sequence length="407" mass="43905">MKEATLIGGGIGGLTTALMLARRGMRVRVLERAAEFGEVGAGLQLAPNVTRVLARWGLLDELEPYVVHPRRLVAFDGVSGEELTELDLADAERRYGGPYIVLHRSDLLTTLLRACEREPDIELLPGSPVAGVQDQGERVLIRLADGRELTTPVLIGADGLRSVVRPALVTDEPVNSGYVAYRGTLAAEDMLPGTPMDEVRVFFAPGAHLVQYPVRAGELYNQVAVFRSDSYAAGAEDWGTPEELDAAYAGCCDQVTSAIPSLHRNRRWPMADRDPAPRWTAGRVALLGDAAHAMLQYLAQGAGQAILDADDLAGRLPGLPATPGTEQVTRTLADYESARLPVASAVQTAARAWGEMWHVDGPAASLRNEAFRLRRPDDYRHIDWLYGPVQPTAAGRIPDPVPASLGS</sequence>
<keyword evidence="8" id="KW-1185">Reference proteome</keyword>
<name>A0A7X6KUK6_9CELL</name>
<dbReference type="Pfam" id="PF01494">
    <property type="entry name" value="FAD_binding_3"/>
    <property type="match status" value="1"/>
</dbReference>
<dbReference type="EMBL" id="JAAXOX010000002">
    <property type="protein sequence ID" value="NKY22273.1"/>
    <property type="molecule type" value="Genomic_DNA"/>
</dbReference>
<dbReference type="InterPro" id="IPR002938">
    <property type="entry name" value="FAD-bd"/>
</dbReference>
<dbReference type="GO" id="GO:0071949">
    <property type="term" value="F:FAD binding"/>
    <property type="evidence" value="ECO:0007669"/>
    <property type="project" value="InterPro"/>
</dbReference>
<dbReference type="Proteomes" id="UP000581206">
    <property type="component" value="Unassembled WGS sequence"/>
</dbReference>
<feature type="domain" description="FAD-binding" evidence="6">
    <location>
        <begin position="5"/>
        <end position="348"/>
    </location>
</feature>
<dbReference type="RefSeq" id="WP_168629373.1">
    <property type="nucleotide sequence ID" value="NZ_BONL01000027.1"/>
</dbReference>
<keyword evidence="3" id="KW-0274">FAD</keyword>
<dbReference type="AlphaFoldDB" id="A0A7X6KUK6"/>
<accession>A0A7X6KUK6</accession>
<dbReference type="Gene3D" id="3.50.50.60">
    <property type="entry name" value="FAD/NAD(P)-binding domain"/>
    <property type="match status" value="1"/>
</dbReference>
<evidence type="ECO:0000313" key="8">
    <source>
        <dbReference type="Proteomes" id="UP000581206"/>
    </source>
</evidence>
<dbReference type="PANTHER" id="PTHR13789">
    <property type="entry name" value="MONOOXYGENASE"/>
    <property type="match status" value="1"/>
</dbReference>
<evidence type="ECO:0000256" key="2">
    <source>
        <dbReference type="ARBA" id="ARBA00022630"/>
    </source>
</evidence>
<comment type="caution">
    <text evidence="7">The sequence shown here is derived from an EMBL/GenBank/DDBJ whole genome shotgun (WGS) entry which is preliminary data.</text>
</comment>
<gene>
    <name evidence="7" type="ORF">HGA03_06290</name>
</gene>
<organism evidence="7 8">
    <name type="scientific">Cellulomonas denverensis</name>
    <dbReference type="NCBI Taxonomy" id="264297"/>
    <lineage>
        <taxon>Bacteria</taxon>
        <taxon>Bacillati</taxon>
        <taxon>Actinomycetota</taxon>
        <taxon>Actinomycetes</taxon>
        <taxon>Micrococcales</taxon>
        <taxon>Cellulomonadaceae</taxon>
        <taxon>Cellulomonas</taxon>
    </lineage>
</organism>
<dbReference type="PRINTS" id="PR00420">
    <property type="entry name" value="RNGMNOXGNASE"/>
</dbReference>
<keyword evidence="4" id="KW-0560">Oxidoreductase</keyword>
<keyword evidence="5" id="KW-0503">Monooxygenase</keyword>
<evidence type="ECO:0000259" key="6">
    <source>
        <dbReference type="Pfam" id="PF01494"/>
    </source>
</evidence>
<comment type="cofactor">
    <cofactor evidence="1">
        <name>FAD</name>
        <dbReference type="ChEBI" id="CHEBI:57692"/>
    </cofactor>
</comment>
<proteinExistence type="predicted"/>
<keyword evidence="2" id="KW-0285">Flavoprotein</keyword>
<dbReference type="InterPro" id="IPR050493">
    <property type="entry name" value="FAD-dep_Monooxygenase_BioMet"/>
</dbReference>
<reference evidence="7 8" key="1">
    <citation type="submission" date="2020-04" db="EMBL/GenBank/DDBJ databases">
        <title>MicrobeNet Type strains.</title>
        <authorList>
            <person name="Nicholson A.C."/>
        </authorList>
    </citation>
    <scope>NUCLEOTIDE SEQUENCE [LARGE SCALE GENOMIC DNA]</scope>
    <source>
        <strain evidence="7 8">ATCC BAA-788</strain>
    </source>
</reference>
<evidence type="ECO:0000256" key="5">
    <source>
        <dbReference type="ARBA" id="ARBA00023033"/>
    </source>
</evidence>
<evidence type="ECO:0000256" key="3">
    <source>
        <dbReference type="ARBA" id="ARBA00022827"/>
    </source>
</evidence>
<dbReference type="InterPro" id="IPR036188">
    <property type="entry name" value="FAD/NAD-bd_sf"/>
</dbReference>
<dbReference type="GO" id="GO:0004497">
    <property type="term" value="F:monooxygenase activity"/>
    <property type="evidence" value="ECO:0007669"/>
    <property type="project" value="UniProtKB-KW"/>
</dbReference>
<dbReference type="SUPFAM" id="SSF51905">
    <property type="entry name" value="FAD/NAD(P)-binding domain"/>
    <property type="match status" value="1"/>
</dbReference>
<evidence type="ECO:0000256" key="4">
    <source>
        <dbReference type="ARBA" id="ARBA00023002"/>
    </source>
</evidence>
<dbReference type="PANTHER" id="PTHR13789:SF318">
    <property type="entry name" value="GERANYLGERANYL DIPHOSPHATE REDUCTASE"/>
    <property type="match status" value="1"/>
</dbReference>
<protein>
    <submittedName>
        <fullName evidence="7">NAD(P)-binding protein</fullName>
    </submittedName>
</protein>
<evidence type="ECO:0000313" key="7">
    <source>
        <dbReference type="EMBL" id="NKY22273.1"/>
    </source>
</evidence>
<evidence type="ECO:0000256" key="1">
    <source>
        <dbReference type="ARBA" id="ARBA00001974"/>
    </source>
</evidence>
<dbReference type="SUPFAM" id="SSF54373">
    <property type="entry name" value="FAD-linked reductases, C-terminal domain"/>
    <property type="match status" value="1"/>
</dbReference>